<accession>A0A928Z3T2</accession>
<dbReference type="Proteomes" id="UP000625316">
    <property type="component" value="Unassembled WGS sequence"/>
</dbReference>
<keyword evidence="2" id="KW-1185">Reference proteome</keyword>
<protein>
    <submittedName>
        <fullName evidence="1">HAMP domain-containing histidine kinase</fullName>
    </submittedName>
</protein>
<proteinExistence type="predicted"/>
<dbReference type="GO" id="GO:0016301">
    <property type="term" value="F:kinase activity"/>
    <property type="evidence" value="ECO:0007669"/>
    <property type="project" value="UniProtKB-KW"/>
</dbReference>
<keyword evidence="1" id="KW-0808">Transferase</keyword>
<dbReference type="SUPFAM" id="SSF55874">
    <property type="entry name" value="ATPase domain of HSP90 chaperone/DNA topoisomerase II/histidine kinase"/>
    <property type="match status" value="1"/>
</dbReference>
<dbReference type="Gene3D" id="3.30.565.10">
    <property type="entry name" value="Histidine kinase-like ATPase, C-terminal domain"/>
    <property type="match status" value="1"/>
</dbReference>
<name>A0A928Z3T2_9CYAN</name>
<gene>
    <name evidence="1" type="ORF">IQ266_07720</name>
</gene>
<dbReference type="RefSeq" id="WP_264324433.1">
    <property type="nucleotide sequence ID" value="NZ_JADEXQ010000019.1"/>
</dbReference>
<keyword evidence="1" id="KW-0418">Kinase</keyword>
<reference evidence="1" key="1">
    <citation type="submission" date="2020-10" db="EMBL/GenBank/DDBJ databases">
        <authorList>
            <person name="Castelo-Branco R."/>
            <person name="Eusebio N."/>
            <person name="Adriana R."/>
            <person name="Vieira A."/>
            <person name="Brugerolle De Fraissinette N."/>
            <person name="Rezende De Castro R."/>
            <person name="Schneider M.P."/>
            <person name="Vasconcelos V."/>
            <person name="Leao P.N."/>
        </authorList>
    </citation>
    <scope>NUCLEOTIDE SEQUENCE</scope>
    <source>
        <strain evidence="1">LEGE 11480</strain>
    </source>
</reference>
<evidence type="ECO:0000313" key="1">
    <source>
        <dbReference type="EMBL" id="MBE9029615.1"/>
    </source>
</evidence>
<dbReference type="EMBL" id="JADEXQ010000019">
    <property type="protein sequence ID" value="MBE9029615.1"/>
    <property type="molecule type" value="Genomic_DNA"/>
</dbReference>
<dbReference type="AlphaFoldDB" id="A0A928Z3T2"/>
<comment type="caution">
    <text evidence="1">The sequence shown here is derived from an EMBL/GenBank/DDBJ whole genome shotgun (WGS) entry which is preliminary data.</text>
</comment>
<evidence type="ECO:0000313" key="2">
    <source>
        <dbReference type="Proteomes" id="UP000625316"/>
    </source>
</evidence>
<sequence length="128" mass="14274">MQVGTKRIQDIGLSLRNFSRLDEAKHEGAVDLHTGLDSTLMLLAHRIKLQTHHPAINIVKIYQSLPNLECYARQLNQTFINTLSNVIDAIERTSQDIESAALQTQPEIHIRTAAAPSTIQIRIAMAPV</sequence>
<dbReference type="InterPro" id="IPR036890">
    <property type="entry name" value="HATPase_C_sf"/>
</dbReference>
<organism evidence="1 2">
    <name type="scientific">Romeriopsis navalis LEGE 11480</name>
    <dbReference type="NCBI Taxonomy" id="2777977"/>
    <lineage>
        <taxon>Bacteria</taxon>
        <taxon>Bacillati</taxon>
        <taxon>Cyanobacteriota</taxon>
        <taxon>Cyanophyceae</taxon>
        <taxon>Leptolyngbyales</taxon>
        <taxon>Leptolyngbyaceae</taxon>
        <taxon>Romeriopsis</taxon>
        <taxon>Romeriopsis navalis</taxon>
    </lineage>
</organism>